<evidence type="ECO:0000313" key="3">
    <source>
        <dbReference type="EMBL" id="JAG55136.1"/>
    </source>
</evidence>
<dbReference type="EMBL" id="GBHO01003496">
    <property type="protein sequence ID" value="JAG40108.1"/>
    <property type="molecule type" value="Transcribed_RNA"/>
</dbReference>
<dbReference type="AlphaFoldDB" id="A0A0A9Z9V5"/>
<evidence type="ECO:0000256" key="1">
    <source>
        <dbReference type="SAM" id="MobiDB-lite"/>
    </source>
</evidence>
<feature type="compositionally biased region" description="Low complexity" evidence="1">
    <location>
        <begin position="17"/>
        <end position="26"/>
    </location>
</feature>
<accession>A0A0A9Z9V5</accession>
<reference evidence="3" key="3">
    <citation type="submission" date="2014-09" db="EMBL/GenBank/DDBJ databases">
        <authorList>
            <person name="Magalhaes I.L.F."/>
            <person name="Oliveira U."/>
            <person name="Santos F.R."/>
            <person name="Vidigal T.H.D.A."/>
            <person name="Brescovit A.D."/>
            <person name="Santos A.J."/>
        </authorList>
    </citation>
    <scope>NUCLEOTIDE SEQUENCE</scope>
</reference>
<reference evidence="2" key="2">
    <citation type="submission" date="2014-07" db="EMBL/GenBank/DDBJ databases">
        <authorList>
            <person name="Hull J."/>
        </authorList>
    </citation>
    <scope>NUCLEOTIDE SEQUENCE</scope>
</reference>
<organism evidence="2">
    <name type="scientific">Lygus hesperus</name>
    <name type="common">Western plant bug</name>
    <dbReference type="NCBI Taxonomy" id="30085"/>
    <lineage>
        <taxon>Eukaryota</taxon>
        <taxon>Metazoa</taxon>
        <taxon>Ecdysozoa</taxon>
        <taxon>Arthropoda</taxon>
        <taxon>Hexapoda</taxon>
        <taxon>Insecta</taxon>
        <taxon>Pterygota</taxon>
        <taxon>Neoptera</taxon>
        <taxon>Paraneoptera</taxon>
        <taxon>Hemiptera</taxon>
        <taxon>Heteroptera</taxon>
        <taxon>Panheteroptera</taxon>
        <taxon>Cimicomorpha</taxon>
        <taxon>Miridae</taxon>
        <taxon>Mirini</taxon>
        <taxon>Lygus</taxon>
    </lineage>
</organism>
<proteinExistence type="predicted"/>
<reference evidence="2" key="1">
    <citation type="journal article" date="2014" name="PLoS ONE">
        <title>Transcriptome-Based Identification of ABC Transporters in the Western Tarnished Plant Bug Lygus hesperus.</title>
        <authorList>
            <person name="Hull J.J."/>
            <person name="Chaney K."/>
            <person name="Geib S.M."/>
            <person name="Fabrick J.A."/>
            <person name="Brent C.S."/>
            <person name="Walsh D."/>
            <person name="Lavine L.C."/>
        </authorList>
    </citation>
    <scope>NUCLEOTIDE SEQUENCE</scope>
</reference>
<protein>
    <submittedName>
        <fullName evidence="2">Uncharacterized protein</fullName>
    </submittedName>
</protein>
<gene>
    <name evidence="2" type="ORF">CM83_15270</name>
</gene>
<evidence type="ECO:0000313" key="2">
    <source>
        <dbReference type="EMBL" id="JAG40108.1"/>
    </source>
</evidence>
<feature type="region of interest" description="Disordered" evidence="1">
    <location>
        <begin position="1"/>
        <end position="30"/>
    </location>
</feature>
<dbReference type="EMBL" id="GBRD01010688">
    <property type="protein sequence ID" value="JAG55136.1"/>
    <property type="molecule type" value="Transcribed_RNA"/>
</dbReference>
<sequence>MRASKIPMKVGDAAMKSSQRQSISRINRAEGATSAAKKALRMNQQQLQLMMDTNISQSLKTLIRNVSELQGSRKFEYLIPKPIVSKPATSVLKNTTTAGREMSCKFTSEEPKSESINKENINTSLVLSNTRSVNKTPMQRLAEAVRALTASVSAMGPLLKMEGMFLDGQNPSNENGYKSYFFAFRDGFGKSSNVDKMRPVRNWAPYDSQRLLHCSVSGVPRYVRSTSGTSVLYVGNVTTEEERWQGL</sequence>
<name>A0A0A9Z9V5_LYGHE</name>